<accession>A0ABV9TX62</accession>
<evidence type="ECO:0000313" key="3">
    <source>
        <dbReference type="Proteomes" id="UP001595872"/>
    </source>
</evidence>
<sequence>MRRVRPLTTAASAVSAAVLLGSLQGCSEHRDRGYTLPAEKLREGERAEKNRTGHSSDMQFTVVAYTDGITSIMGTHAEMDPKGRFARIRLLCVNTGRDIQVFDTWAQRLVLADGRQLGADVNGTMVKRQPERLSVGASMRAEFDLWFDVPKGAKIKSVRLVGSPAVGMVTDPPPADIPLP</sequence>
<evidence type="ECO:0000313" key="2">
    <source>
        <dbReference type="EMBL" id="MFC4908031.1"/>
    </source>
</evidence>
<evidence type="ECO:0000256" key="1">
    <source>
        <dbReference type="SAM" id="MobiDB-lite"/>
    </source>
</evidence>
<feature type="compositionally biased region" description="Basic and acidic residues" evidence="1">
    <location>
        <begin position="34"/>
        <end position="51"/>
    </location>
</feature>
<name>A0ABV9TX62_9ACTN</name>
<dbReference type="PROSITE" id="PS51257">
    <property type="entry name" value="PROKAR_LIPOPROTEIN"/>
    <property type="match status" value="1"/>
</dbReference>
<dbReference type="RefSeq" id="WP_378254296.1">
    <property type="nucleotide sequence ID" value="NZ_JBHSIT010000003.1"/>
</dbReference>
<proteinExistence type="predicted"/>
<reference evidence="3" key="1">
    <citation type="journal article" date="2019" name="Int. J. Syst. Evol. Microbiol.">
        <title>The Global Catalogue of Microorganisms (GCM) 10K type strain sequencing project: providing services to taxonomists for standard genome sequencing and annotation.</title>
        <authorList>
            <consortium name="The Broad Institute Genomics Platform"/>
            <consortium name="The Broad Institute Genome Sequencing Center for Infectious Disease"/>
            <person name="Wu L."/>
            <person name="Ma J."/>
        </authorList>
    </citation>
    <scope>NUCLEOTIDE SEQUENCE [LARGE SCALE GENOMIC DNA]</scope>
    <source>
        <strain evidence="3">KLKA75</strain>
    </source>
</reference>
<protein>
    <submittedName>
        <fullName evidence="2">DUF4352 domain-containing protein</fullName>
    </submittedName>
</protein>
<keyword evidence="3" id="KW-1185">Reference proteome</keyword>
<organism evidence="2 3">
    <name type="scientific">Actinomadura gamaensis</name>
    <dbReference type="NCBI Taxonomy" id="1763541"/>
    <lineage>
        <taxon>Bacteria</taxon>
        <taxon>Bacillati</taxon>
        <taxon>Actinomycetota</taxon>
        <taxon>Actinomycetes</taxon>
        <taxon>Streptosporangiales</taxon>
        <taxon>Thermomonosporaceae</taxon>
        <taxon>Actinomadura</taxon>
    </lineage>
</organism>
<gene>
    <name evidence="2" type="ORF">ACFPCY_11925</name>
</gene>
<dbReference type="EMBL" id="JBHSIT010000003">
    <property type="protein sequence ID" value="MFC4908031.1"/>
    <property type="molecule type" value="Genomic_DNA"/>
</dbReference>
<feature type="region of interest" description="Disordered" evidence="1">
    <location>
        <begin position="34"/>
        <end position="53"/>
    </location>
</feature>
<comment type="caution">
    <text evidence="2">The sequence shown here is derived from an EMBL/GenBank/DDBJ whole genome shotgun (WGS) entry which is preliminary data.</text>
</comment>
<dbReference type="Proteomes" id="UP001595872">
    <property type="component" value="Unassembled WGS sequence"/>
</dbReference>